<evidence type="ECO:0000256" key="3">
    <source>
        <dbReference type="ARBA" id="ARBA00022214"/>
    </source>
</evidence>
<dbReference type="EC" id="3.1.27.-" evidence="7"/>
<evidence type="ECO:0000256" key="7">
    <source>
        <dbReference type="PIRNR" id="PIRNR001013"/>
    </source>
</evidence>
<evidence type="ECO:0000256" key="2">
    <source>
        <dbReference type="ARBA" id="ARBA00009006"/>
    </source>
</evidence>
<evidence type="ECO:0000256" key="4">
    <source>
        <dbReference type="ARBA" id="ARBA00022525"/>
    </source>
</evidence>
<keyword evidence="5 7" id="KW-0540">Nuclease</keyword>
<evidence type="ECO:0000313" key="9">
    <source>
        <dbReference type="Proteomes" id="UP001207626"/>
    </source>
</evidence>
<dbReference type="InterPro" id="IPR000026">
    <property type="entry name" value="N1-like"/>
</dbReference>
<keyword evidence="7" id="KW-0732">Signal</keyword>
<dbReference type="EMBL" id="JAMDLW010000037">
    <property type="protein sequence ID" value="MCY9522422.1"/>
    <property type="molecule type" value="Genomic_DNA"/>
</dbReference>
<dbReference type="InterPro" id="IPR001887">
    <property type="entry name" value="Barnase"/>
</dbReference>
<sequence>MKSLCLLLTLFVLAGCSPSVTPVSDSDTKPLTGFQEVADYIKAHQALPSNFITKKEAEALGWQAKKGNLHEVAPGKSIGGDVFRNREGKLPKKQGRVWHEADINYESGFRGKDRLLYSNDGLIYKTENHYETFEPMN</sequence>
<reference evidence="8 9" key="1">
    <citation type="submission" date="2022-05" db="EMBL/GenBank/DDBJ databases">
        <title>Genome Sequencing of Bee-Associated Microbes.</title>
        <authorList>
            <person name="Dunlap C."/>
        </authorList>
    </citation>
    <scope>NUCLEOTIDE SEQUENCE [LARGE SCALE GENOMIC DNA]</scope>
    <source>
        <strain evidence="8 9">NRRL NRS-1438</strain>
    </source>
</reference>
<dbReference type="PIRSF" id="PIRSF001013">
    <property type="entry name" value="Barnase"/>
    <property type="match status" value="1"/>
</dbReference>
<feature type="signal peptide" evidence="7">
    <location>
        <begin position="1"/>
        <end position="21"/>
    </location>
</feature>
<protein>
    <recommendedName>
        <fullName evidence="3 7">Ribonuclease</fullName>
        <ecNumber evidence="7">3.1.27.-</ecNumber>
    </recommendedName>
</protein>
<dbReference type="InterPro" id="IPR016191">
    <property type="entry name" value="Ribonuclease/ribotoxin"/>
</dbReference>
<evidence type="ECO:0000256" key="6">
    <source>
        <dbReference type="ARBA" id="ARBA00022801"/>
    </source>
</evidence>
<comment type="similarity">
    <text evidence="2 7">Belongs to the ribonuclease N1/T1 family.</text>
</comment>
<accession>A0ABT4DYJ2</accession>
<dbReference type="Gene3D" id="3.10.450.30">
    <property type="entry name" value="Microbial ribonucleases"/>
    <property type="match status" value="1"/>
</dbReference>
<gene>
    <name evidence="8" type="ORF">M5X09_22660</name>
</gene>
<evidence type="ECO:0000256" key="5">
    <source>
        <dbReference type="ARBA" id="ARBA00022722"/>
    </source>
</evidence>
<dbReference type="Proteomes" id="UP001207626">
    <property type="component" value="Unassembled WGS sequence"/>
</dbReference>
<dbReference type="Pfam" id="PF00545">
    <property type="entry name" value="Ribonuclease"/>
    <property type="match status" value="1"/>
</dbReference>
<keyword evidence="6 7" id="KW-0378">Hydrolase</keyword>
<proteinExistence type="inferred from homology"/>
<feature type="chain" id="PRO_5045015625" description="Ribonuclease" evidence="7">
    <location>
        <begin position="22"/>
        <end position="137"/>
    </location>
</feature>
<name>A0ABT4DYJ2_9BACL</name>
<keyword evidence="9" id="KW-1185">Reference proteome</keyword>
<dbReference type="PRINTS" id="PR00117">
    <property type="entry name" value="BARNASE"/>
</dbReference>
<evidence type="ECO:0000256" key="1">
    <source>
        <dbReference type="ARBA" id="ARBA00004613"/>
    </source>
</evidence>
<dbReference type="SUPFAM" id="SSF53933">
    <property type="entry name" value="Microbial ribonucleases"/>
    <property type="match status" value="1"/>
</dbReference>
<comment type="subcellular location">
    <subcellularLocation>
        <location evidence="1 7">Secreted</location>
    </subcellularLocation>
</comment>
<organism evidence="8 9">
    <name type="scientific">Paenibacillus apiarius</name>
    <dbReference type="NCBI Taxonomy" id="46240"/>
    <lineage>
        <taxon>Bacteria</taxon>
        <taxon>Bacillati</taxon>
        <taxon>Bacillota</taxon>
        <taxon>Bacilli</taxon>
        <taxon>Bacillales</taxon>
        <taxon>Paenibacillaceae</taxon>
        <taxon>Paenibacillus</taxon>
    </lineage>
</organism>
<comment type="caution">
    <text evidence="8">The sequence shown here is derived from an EMBL/GenBank/DDBJ whole genome shotgun (WGS) entry which is preliminary data.</text>
</comment>
<dbReference type="PROSITE" id="PS51257">
    <property type="entry name" value="PROKAR_LIPOPROTEIN"/>
    <property type="match status" value="1"/>
</dbReference>
<evidence type="ECO:0000313" key="8">
    <source>
        <dbReference type="EMBL" id="MCY9522422.1"/>
    </source>
</evidence>
<keyword evidence="7" id="KW-0255">Endonuclease</keyword>
<keyword evidence="4 7" id="KW-0964">Secreted</keyword>